<dbReference type="PATRIC" id="fig|1454001.3.peg.506"/>
<protein>
    <recommendedName>
        <fullName evidence="3">Mth938-like domain-containing protein</fullName>
    </recommendedName>
</protein>
<reference evidence="1" key="1">
    <citation type="submission" date="2014-02" db="EMBL/GenBank/DDBJ databases">
        <title>Expanding our view of genomic diversity in Candidatus Accumulibacter clades.</title>
        <authorList>
            <person name="Skennerton C.T."/>
            <person name="Barr J.J."/>
            <person name="Slater F.R."/>
            <person name="Bond P.L."/>
            <person name="Tyson G.W."/>
        </authorList>
    </citation>
    <scope>NUCLEOTIDE SEQUENCE [LARGE SCALE GENOMIC DNA]</scope>
</reference>
<gene>
    <name evidence="1" type="ORF">AW08_00541</name>
</gene>
<evidence type="ECO:0008006" key="3">
    <source>
        <dbReference type="Google" id="ProtNLM"/>
    </source>
</evidence>
<dbReference type="STRING" id="1454001.AW08_00541"/>
<dbReference type="EMBL" id="JFAX01000002">
    <property type="protein sequence ID" value="EXI69331.1"/>
    <property type="molecule type" value="Genomic_DNA"/>
</dbReference>
<dbReference type="SUPFAM" id="SSF64076">
    <property type="entry name" value="MTH938-like"/>
    <property type="match status" value="1"/>
</dbReference>
<keyword evidence="2" id="KW-1185">Reference proteome</keyword>
<dbReference type="AlphaFoldDB" id="A0A011N360"/>
<organism evidence="1 2">
    <name type="scientific">Candidatus Accumulibacter adjunctus</name>
    <dbReference type="NCBI Taxonomy" id="1454001"/>
    <lineage>
        <taxon>Bacteria</taxon>
        <taxon>Pseudomonadati</taxon>
        <taxon>Pseudomonadota</taxon>
        <taxon>Betaproteobacteria</taxon>
        <taxon>Candidatus Accumulibacter</taxon>
    </lineage>
</organism>
<dbReference type="InterPro" id="IPR036748">
    <property type="entry name" value="MTH938-like_sf"/>
</dbReference>
<dbReference type="Proteomes" id="UP000020218">
    <property type="component" value="Unassembled WGS sequence"/>
</dbReference>
<evidence type="ECO:0000313" key="2">
    <source>
        <dbReference type="Proteomes" id="UP000020218"/>
    </source>
</evidence>
<dbReference type="Pfam" id="PF04430">
    <property type="entry name" value="DUF498"/>
    <property type="match status" value="1"/>
</dbReference>
<sequence length="123" mass="13545">MKLQSTRTESLNTFTAYGDDHVVVNGIRHSCNLVVLPDRLLPEWTRASFETLSITDFELLAGLGADIVLLGTGKRLRFPRPELLQPLIRAQRGLEVMDLAAACRTYNVLVGEGRRVAAGLLLA</sequence>
<proteinExistence type="predicted"/>
<comment type="caution">
    <text evidence="1">The sequence shown here is derived from an EMBL/GenBank/DDBJ whole genome shotgun (WGS) entry which is preliminary data.</text>
</comment>
<dbReference type="Gene3D" id="3.40.1230.10">
    <property type="entry name" value="MTH938-like"/>
    <property type="match status" value="1"/>
</dbReference>
<dbReference type="CDD" id="cd05560">
    <property type="entry name" value="Xcc1710_like"/>
    <property type="match status" value="1"/>
</dbReference>
<dbReference type="PANTHER" id="PTHR21192">
    <property type="entry name" value="NUCLEAR PROTEIN E3-3"/>
    <property type="match status" value="1"/>
</dbReference>
<accession>A0A011N360</accession>
<evidence type="ECO:0000313" key="1">
    <source>
        <dbReference type="EMBL" id="EXI69331.1"/>
    </source>
</evidence>
<dbReference type="InterPro" id="IPR007523">
    <property type="entry name" value="NDUFAF3/AAMDC"/>
</dbReference>
<dbReference type="PANTHER" id="PTHR21192:SF2">
    <property type="entry name" value="NADH DEHYDROGENASE [UBIQUINONE] 1 ALPHA SUBCOMPLEX ASSEMBLY FACTOR 3"/>
    <property type="match status" value="1"/>
</dbReference>
<name>A0A011N360_9PROT</name>